<dbReference type="EMBL" id="JADBJN010000002">
    <property type="protein sequence ID" value="KAG5674645.1"/>
    <property type="molecule type" value="Genomic_DNA"/>
</dbReference>
<feature type="transmembrane region" description="Helical" evidence="1">
    <location>
        <begin position="91"/>
        <end position="110"/>
    </location>
</feature>
<evidence type="ECO:0000313" key="4">
    <source>
        <dbReference type="Proteomes" id="UP001107558"/>
    </source>
</evidence>
<dbReference type="AlphaFoldDB" id="A0A9J6BYL2"/>
<comment type="caution">
    <text evidence="3">The sequence shown here is derived from an EMBL/GenBank/DDBJ whole genome shotgun (WGS) entry which is preliminary data.</text>
</comment>
<keyword evidence="1" id="KW-0812">Transmembrane</keyword>
<keyword evidence="1" id="KW-0472">Membrane</keyword>
<sequence length="111" mass="12450">MNKLVFLCYFATMIAFAIAQWGNQPPFNPAFPGQQNINDLCNQPGANCNIQSRFAEESSFTDHRGHTNKFTRVCDDRGCYERRLTSGSTSLSVNFLILSTAAVVIIKNFIH</sequence>
<keyword evidence="2" id="KW-0732">Signal</keyword>
<evidence type="ECO:0000313" key="3">
    <source>
        <dbReference type="EMBL" id="KAG5674645.1"/>
    </source>
</evidence>
<feature type="signal peptide" evidence="2">
    <location>
        <begin position="1"/>
        <end position="19"/>
    </location>
</feature>
<dbReference type="Proteomes" id="UP001107558">
    <property type="component" value="Chromosome 2"/>
</dbReference>
<evidence type="ECO:0000256" key="2">
    <source>
        <dbReference type="SAM" id="SignalP"/>
    </source>
</evidence>
<evidence type="ECO:0000256" key="1">
    <source>
        <dbReference type="SAM" id="Phobius"/>
    </source>
</evidence>
<keyword evidence="4" id="KW-1185">Reference proteome</keyword>
<accession>A0A9J6BYL2</accession>
<gene>
    <name evidence="3" type="ORF">PVAND_004599</name>
</gene>
<proteinExistence type="predicted"/>
<dbReference type="OrthoDB" id="10388115at2759"/>
<name>A0A9J6BYL2_POLVA</name>
<keyword evidence="1" id="KW-1133">Transmembrane helix</keyword>
<protein>
    <submittedName>
        <fullName evidence="3">Uncharacterized protein</fullName>
    </submittedName>
</protein>
<reference evidence="3" key="1">
    <citation type="submission" date="2021-03" db="EMBL/GenBank/DDBJ databases">
        <title>Chromosome level genome of the anhydrobiotic midge Polypedilum vanderplanki.</title>
        <authorList>
            <person name="Yoshida Y."/>
            <person name="Kikawada T."/>
            <person name="Gusev O."/>
        </authorList>
    </citation>
    <scope>NUCLEOTIDE SEQUENCE</scope>
    <source>
        <strain evidence="3">NIAS01</strain>
        <tissue evidence="3">Whole body or cell culture</tissue>
    </source>
</reference>
<organism evidence="3 4">
    <name type="scientific">Polypedilum vanderplanki</name>
    <name type="common">Sleeping chironomid midge</name>
    <dbReference type="NCBI Taxonomy" id="319348"/>
    <lineage>
        <taxon>Eukaryota</taxon>
        <taxon>Metazoa</taxon>
        <taxon>Ecdysozoa</taxon>
        <taxon>Arthropoda</taxon>
        <taxon>Hexapoda</taxon>
        <taxon>Insecta</taxon>
        <taxon>Pterygota</taxon>
        <taxon>Neoptera</taxon>
        <taxon>Endopterygota</taxon>
        <taxon>Diptera</taxon>
        <taxon>Nematocera</taxon>
        <taxon>Chironomoidea</taxon>
        <taxon>Chironomidae</taxon>
        <taxon>Chironominae</taxon>
        <taxon>Polypedilum</taxon>
        <taxon>Polypedilum</taxon>
    </lineage>
</organism>
<feature type="chain" id="PRO_5039947588" evidence="2">
    <location>
        <begin position="20"/>
        <end position="111"/>
    </location>
</feature>